<keyword evidence="6" id="KW-0175">Coiled coil</keyword>
<dbReference type="Gene3D" id="2.30.42.10">
    <property type="match status" value="1"/>
</dbReference>
<dbReference type="Pfam" id="PF03572">
    <property type="entry name" value="Peptidase_S41"/>
    <property type="match status" value="1"/>
</dbReference>
<dbReference type="GO" id="GO:0006508">
    <property type="term" value="P:proteolysis"/>
    <property type="evidence" value="ECO:0007669"/>
    <property type="project" value="UniProtKB-KW"/>
</dbReference>
<evidence type="ECO:0000313" key="10">
    <source>
        <dbReference type="Proteomes" id="UP000649604"/>
    </source>
</evidence>
<name>A0A9D5JYT6_9BACT</name>
<dbReference type="CDD" id="cd06782">
    <property type="entry name" value="cpPDZ_CPP-like"/>
    <property type="match status" value="1"/>
</dbReference>
<evidence type="ECO:0000256" key="1">
    <source>
        <dbReference type="ARBA" id="ARBA00009179"/>
    </source>
</evidence>
<dbReference type="GO" id="GO:0007165">
    <property type="term" value="P:signal transduction"/>
    <property type="evidence" value="ECO:0007669"/>
    <property type="project" value="TreeGrafter"/>
</dbReference>
<dbReference type="InterPro" id="IPR029045">
    <property type="entry name" value="ClpP/crotonase-like_dom_sf"/>
</dbReference>
<dbReference type="Pfam" id="PF22694">
    <property type="entry name" value="CtpB_N-like"/>
    <property type="match status" value="1"/>
</dbReference>
<dbReference type="InterPro" id="IPR055210">
    <property type="entry name" value="CtpA/B_N"/>
</dbReference>
<evidence type="ECO:0000256" key="2">
    <source>
        <dbReference type="ARBA" id="ARBA00022670"/>
    </source>
</evidence>
<organism evidence="9 10">
    <name type="scientific">candidate division KSB3 bacterium</name>
    <dbReference type="NCBI Taxonomy" id="2044937"/>
    <lineage>
        <taxon>Bacteria</taxon>
        <taxon>candidate division KSB3</taxon>
    </lineage>
</organism>
<dbReference type="SUPFAM" id="SSF50156">
    <property type="entry name" value="PDZ domain-like"/>
    <property type="match status" value="1"/>
</dbReference>
<keyword evidence="4 5" id="KW-0720">Serine protease</keyword>
<comment type="caution">
    <text evidence="9">The sequence shown here is derived from an EMBL/GenBank/DDBJ whole genome shotgun (WGS) entry which is preliminary data.</text>
</comment>
<dbReference type="AlphaFoldDB" id="A0A9D5JYT6"/>
<evidence type="ECO:0000256" key="5">
    <source>
        <dbReference type="RuleBase" id="RU004404"/>
    </source>
</evidence>
<dbReference type="CDD" id="cd07560">
    <property type="entry name" value="Peptidase_S41_CPP"/>
    <property type="match status" value="1"/>
</dbReference>
<dbReference type="Proteomes" id="UP000649604">
    <property type="component" value="Unassembled WGS sequence"/>
</dbReference>
<evidence type="ECO:0000313" key="9">
    <source>
        <dbReference type="EMBL" id="MBD3326246.1"/>
    </source>
</evidence>
<evidence type="ECO:0000256" key="6">
    <source>
        <dbReference type="SAM" id="Coils"/>
    </source>
</evidence>
<comment type="similarity">
    <text evidence="1 5">Belongs to the peptidase S41A family.</text>
</comment>
<dbReference type="NCBIfam" id="TIGR00225">
    <property type="entry name" value="prc"/>
    <property type="match status" value="1"/>
</dbReference>
<dbReference type="SMART" id="SM00228">
    <property type="entry name" value="PDZ"/>
    <property type="match status" value="1"/>
</dbReference>
<feature type="compositionally biased region" description="Basic and acidic residues" evidence="7">
    <location>
        <begin position="371"/>
        <end position="383"/>
    </location>
</feature>
<dbReference type="SMART" id="SM00245">
    <property type="entry name" value="TSPc"/>
    <property type="match status" value="1"/>
</dbReference>
<dbReference type="EMBL" id="WJJP01000548">
    <property type="protein sequence ID" value="MBD3326246.1"/>
    <property type="molecule type" value="Genomic_DNA"/>
</dbReference>
<sequence>MDKKLNSQQYILLIAILCIAVVIGASIATKVLATQAETYEKLKIFSEVLYLIQTNYVEDVDIQEVIYGGINGMLKTLDPHSSFMPPDVYQEMQVETRGNFGGLGIQIAIRDEQLTVIAPIDDTPAFRAGIKAGDKIVKIEDQSTKDMLLMEAVKLLRGPKGTQVTISIMREGFDTPKEFTITRDIIELKSVSHKMLTTDNIGYVRLSQFQEDSADELEEALRDLENNDVQAIILDLRSNPGGLLNAAVEVADKFLEKGKLIVYTEGRKKNQDMRFVAHQDFTHPDYPMIVLVNHGSASASEIVAGAFQAHSRAIVLGTQTYGKGSVQSVIPLSDNSGLRLTTATYFTPDGRSIHEKGITPDIIVSFEEEDATRATPEDLRQDQQDDTLTDVETDEPQPQEHEQEQQDIKDQDQQEEVQDDDTEQLLAQDPQLRRAVDVLRGILIFERRSI</sequence>
<dbReference type="PANTHER" id="PTHR32060:SF30">
    <property type="entry name" value="CARBOXY-TERMINAL PROCESSING PROTEASE CTPA"/>
    <property type="match status" value="1"/>
</dbReference>
<feature type="compositionally biased region" description="Acidic residues" evidence="7">
    <location>
        <begin position="384"/>
        <end position="397"/>
    </location>
</feature>
<feature type="compositionally biased region" description="Acidic residues" evidence="7">
    <location>
        <begin position="413"/>
        <end position="423"/>
    </location>
</feature>
<dbReference type="GO" id="GO:0008236">
    <property type="term" value="F:serine-type peptidase activity"/>
    <property type="evidence" value="ECO:0007669"/>
    <property type="project" value="UniProtKB-KW"/>
</dbReference>
<dbReference type="InterPro" id="IPR001478">
    <property type="entry name" value="PDZ"/>
</dbReference>
<feature type="coiled-coil region" evidence="6">
    <location>
        <begin position="207"/>
        <end position="234"/>
    </location>
</feature>
<evidence type="ECO:0000256" key="7">
    <source>
        <dbReference type="SAM" id="MobiDB-lite"/>
    </source>
</evidence>
<dbReference type="PROSITE" id="PS50106">
    <property type="entry name" value="PDZ"/>
    <property type="match status" value="1"/>
</dbReference>
<protein>
    <submittedName>
        <fullName evidence="9">PDZ domain-containing protein</fullName>
    </submittedName>
</protein>
<dbReference type="GO" id="GO:0030288">
    <property type="term" value="C:outer membrane-bounded periplasmic space"/>
    <property type="evidence" value="ECO:0007669"/>
    <property type="project" value="TreeGrafter"/>
</dbReference>
<dbReference type="GO" id="GO:0004175">
    <property type="term" value="F:endopeptidase activity"/>
    <property type="evidence" value="ECO:0007669"/>
    <property type="project" value="TreeGrafter"/>
</dbReference>
<feature type="compositionally biased region" description="Basic and acidic residues" evidence="7">
    <location>
        <begin position="398"/>
        <end position="412"/>
    </location>
</feature>
<gene>
    <name evidence="9" type="ORF">GF339_16785</name>
</gene>
<dbReference type="Gene3D" id="3.30.750.44">
    <property type="match status" value="1"/>
</dbReference>
<evidence type="ECO:0000259" key="8">
    <source>
        <dbReference type="PROSITE" id="PS50106"/>
    </source>
</evidence>
<dbReference type="InterPro" id="IPR005151">
    <property type="entry name" value="Tail-specific_protease"/>
</dbReference>
<feature type="domain" description="PDZ" evidence="8">
    <location>
        <begin position="89"/>
        <end position="157"/>
    </location>
</feature>
<dbReference type="Gene3D" id="3.90.226.10">
    <property type="entry name" value="2-enoyl-CoA Hydratase, Chain A, domain 1"/>
    <property type="match status" value="1"/>
</dbReference>
<proteinExistence type="inferred from homology"/>
<dbReference type="Pfam" id="PF13180">
    <property type="entry name" value="PDZ_2"/>
    <property type="match status" value="1"/>
</dbReference>
<reference evidence="9" key="1">
    <citation type="submission" date="2019-11" db="EMBL/GenBank/DDBJ databases">
        <title>Microbial mats filling the niche in hypersaline microbial mats.</title>
        <authorList>
            <person name="Wong H.L."/>
            <person name="Macleod F.I."/>
            <person name="White R.A. III"/>
            <person name="Burns B.P."/>
        </authorList>
    </citation>
    <scope>NUCLEOTIDE SEQUENCE</scope>
    <source>
        <strain evidence="9">Rbin_158</strain>
    </source>
</reference>
<evidence type="ECO:0000256" key="4">
    <source>
        <dbReference type="ARBA" id="ARBA00022825"/>
    </source>
</evidence>
<evidence type="ECO:0000256" key="3">
    <source>
        <dbReference type="ARBA" id="ARBA00022801"/>
    </source>
</evidence>
<dbReference type="SUPFAM" id="SSF52096">
    <property type="entry name" value="ClpP/crotonase"/>
    <property type="match status" value="1"/>
</dbReference>
<dbReference type="InterPro" id="IPR036034">
    <property type="entry name" value="PDZ_sf"/>
</dbReference>
<dbReference type="FunFam" id="2.30.42.10:FF:000063">
    <property type="entry name" value="Peptidase, S41 family"/>
    <property type="match status" value="1"/>
</dbReference>
<feature type="region of interest" description="Disordered" evidence="7">
    <location>
        <begin position="370"/>
        <end position="431"/>
    </location>
</feature>
<dbReference type="FunFam" id="3.90.226.10:FF:000029">
    <property type="entry name" value="Peptidase, S41 family"/>
    <property type="match status" value="1"/>
</dbReference>
<dbReference type="PANTHER" id="PTHR32060">
    <property type="entry name" value="TAIL-SPECIFIC PROTEASE"/>
    <property type="match status" value="1"/>
</dbReference>
<dbReference type="InterPro" id="IPR004447">
    <property type="entry name" value="Peptidase_S41A"/>
</dbReference>
<accession>A0A9D5JYT6</accession>
<keyword evidence="3 5" id="KW-0378">Hydrolase</keyword>
<keyword evidence="2 5" id="KW-0645">Protease</keyword>